<evidence type="ECO:0000256" key="5">
    <source>
        <dbReference type="ARBA" id="ARBA00023125"/>
    </source>
</evidence>
<evidence type="ECO:0000256" key="3">
    <source>
        <dbReference type="ARBA" id="ARBA00022490"/>
    </source>
</evidence>
<comment type="caution">
    <text evidence="11">The sequence shown here is derived from an EMBL/GenBank/DDBJ whole genome shotgun (WGS) entry which is preliminary data.</text>
</comment>
<dbReference type="GO" id="GO:1900079">
    <property type="term" value="P:regulation of arginine biosynthetic process"/>
    <property type="evidence" value="ECO:0007669"/>
    <property type="project" value="UniProtKB-UniRule"/>
</dbReference>
<evidence type="ECO:0000256" key="7">
    <source>
        <dbReference type="HAMAP-Rule" id="MF_00173"/>
    </source>
</evidence>
<accession>A0A3E2X030</accession>
<evidence type="ECO:0000256" key="4">
    <source>
        <dbReference type="ARBA" id="ARBA00023015"/>
    </source>
</evidence>
<dbReference type="AlphaFoldDB" id="A0A3E2X030"/>
<dbReference type="Gene3D" id="1.10.10.10">
    <property type="entry name" value="Winged helix-like DNA-binding domain superfamily/Winged helix DNA-binding domain"/>
    <property type="match status" value="1"/>
</dbReference>
<keyword evidence="7" id="KW-0028">Amino-acid biosynthesis</keyword>
<keyword evidence="5 7" id="KW-0238">DNA-binding</keyword>
<dbReference type="NCBIfam" id="TIGR01529">
    <property type="entry name" value="argR_whole"/>
    <property type="match status" value="1"/>
</dbReference>
<dbReference type="InterPro" id="IPR036251">
    <property type="entry name" value="Arg_repress_C_sf"/>
</dbReference>
<dbReference type="UniPathway" id="UPA00068"/>
<keyword evidence="7" id="KW-0678">Repressor</keyword>
<protein>
    <recommendedName>
        <fullName evidence="7 8">Arginine repressor</fullName>
    </recommendedName>
</protein>
<comment type="function">
    <text evidence="7">Regulates arginine biosynthesis genes.</text>
</comment>
<keyword evidence="7" id="KW-0055">Arginine biosynthesis</keyword>
<dbReference type="PRINTS" id="PR01467">
    <property type="entry name" value="ARGREPRESSOR"/>
</dbReference>
<dbReference type="GO" id="GO:0034618">
    <property type="term" value="F:arginine binding"/>
    <property type="evidence" value="ECO:0007669"/>
    <property type="project" value="InterPro"/>
</dbReference>
<comment type="pathway">
    <text evidence="7">Amino-acid biosynthesis; L-arginine biosynthesis [regulation].</text>
</comment>
<evidence type="ECO:0000259" key="10">
    <source>
        <dbReference type="Pfam" id="PF02863"/>
    </source>
</evidence>
<evidence type="ECO:0000313" key="11">
    <source>
        <dbReference type="EMBL" id="RGC34435.1"/>
    </source>
</evidence>
<organism evidence="11 12">
    <name type="scientific">Hungatella hathewayi</name>
    <dbReference type="NCBI Taxonomy" id="154046"/>
    <lineage>
        <taxon>Bacteria</taxon>
        <taxon>Bacillati</taxon>
        <taxon>Bacillota</taxon>
        <taxon>Clostridia</taxon>
        <taxon>Lachnospirales</taxon>
        <taxon>Lachnospiraceae</taxon>
        <taxon>Hungatella</taxon>
    </lineage>
</organism>
<dbReference type="SUPFAM" id="SSF46785">
    <property type="entry name" value="Winged helix' DNA-binding domain"/>
    <property type="match status" value="1"/>
</dbReference>
<dbReference type="PANTHER" id="PTHR34471:SF1">
    <property type="entry name" value="ARGININE REPRESSOR"/>
    <property type="match status" value="1"/>
</dbReference>
<dbReference type="PANTHER" id="PTHR34471">
    <property type="entry name" value="ARGININE REPRESSOR"/>
    <property type="match status" value="1"/>
</dbReference>
<reference evidence="11 12" key="1">
    <citation type="submission" date="2018-08" db="EMBL/GenBank/DDBJ databases">
        <title>A genome reference for cultivated species of the human gut microbiota.</title>
        <authorList>
            <person name="Zou Y."/>
            <person name="Xue W."/>
            <person name="Luo G."/>
        </authorList>
    </citation>
    <scope>NUCLEOTIDE SEQUENCE [LARGE SCALE GENOMIC DNA]</scope>
    <source>
        <strain evidence="11 12">AF19-21</strain>
    </source>
</reference>
<keyword evidence="3 7" id="KW-0963">Cytoplasm</keyword>
<dbReference type="SUPFAM" id="SSF55252">
    <property type="entry name" value="C-terminal domain of arginine repressor"/>
    <property type="match status" value="1"/>
</dbReference>
<keyword evidence="4 7" id="KW-0805">Transcription regulation</keyword>
<dbReference type="Gene3D" id="3.30.1360.40">
    <property type="match status" value="1"/>
</dbReference>
<dbReference type="InterPro" id="IPR036388">
    <property type="entry name" value="WH-like_DNA-bd_sf"/>
</dbReference>
<name>A0A3E2X030_9FIRM</name>
<evidence type="ECO:0000256" key="8">
    <source>
        <dbReference type="NCBIfam" id="TIGR01529"/>
    </source>
</evidence>
<dbReference type="RefSeq" id="WP_025657574.1">
    <property type="nucleotide sequence ID" value="NZ_QVIA01000003.1"/>
</dbReference>
<comment type="similarity">
    <text evidence="2 7">Belongs to the ArgR family.</text>
</comment>
<dbReference type="InterPro" id="IPR036390">
    <property type="entry name" value="WH_DNA-bd_sf"/>
</dbReference>
<dbReference type="GO" id="GO:0051259">
    <property type="term" value="P:protein complex oligomerization"/>
    <property type="evidence" value="ECO:0007669"/>
    <property type="project" value="InterPro"/>
</dbReference>
<feature type="domain" description="Arginine repressor DNA-binding" evidence="9">
    <location>
        <begin position="2"/>
        <end position="66"/>
    </location>
</feature>
<dbReference type="GO" id="GO:0006526">
    <property type="term" value="P:L-arginine biosynthetic process"/>
    <property type="evidence" value="ECO:0007669"/>
    <property type="project" value="UniProtKB-UniPathway"/>
</dbReference>
<proteinExistence type="inferred from homology"/>
<dbReference type="GeneID" id="93334065"/>
<dbReference type="EMBL" id="QVIA01000003">
    <property type="protein sequence ID" value="RGC34435.1"/>
    <property type="molecule type" value="Genomic_DNA"/>
</dbReference>
<dbReference type="HAMAP" id="MF_00173">
    <property type="entry name" value="Arg_repressor"/>
    <property type="match status" value="1"/>
</dbReference>
<evidence type="ECO:0000256" key="6">
    <source>
        <dbReference type="ARBA" id="ARBA00023163"/>
    </source>
</evidence>
<evidence type="ECO:0000256" key="2">
    <source>
        <dbReference type="ARBA" id="ARBA00008316"/>
    </source>
</evidence>
<dbReference type="GO" id="GO:0003700">
    <property type="term" value="F:DNA-binding transcription factor activity"/>
    <property type="evidence" value="ECO:0007669"/>
    <property type="project" value="UniProtKB-UniRule"/>
</dbReference>
<sequence length="152" mass="16807">MKVSRHAKIIELISQNDIETQEELAERLNDAGFKVTQATVSRDIRDLKLTKVSVDGGRQKYVVLKPEEDGMSEKYIRVLRDGYVSMDMAQNILVIKTVSGMAMAVAAAVDAMKWKEVVGCIAGDDTIMCAVRSVDETVAVMEKIRKIVSKGN</sequence>
<gene>
    <name evidence="7 11" type="primary">argR</name>
    <name evidence="11" type="ORF">DWX41_02985</name>
</gene>
<dbReference type="InterPro" id="IPR020899">
    <property type="entry name" value="Arg_repress_C"/>
</dbReference>
<dbReference type="Proteomes" id="UP000261111">
    <property type="component" value="Unassembled WGS sequence"/>
</dbReference>
<comment type="subcellular location">
    <subcellularLocation>
        <location evidence="1 7">Cytoplasm</location>
    </subcellularLocation>
</comment>
<evidence type="ECO:0000313" key="12">
    <source>
        <dbReference type="Proteomes" id="UP000261111"/>
    </source>
</evidence>
<evidence type="ECO:0000256" key="1">
    <source>
        <dbReference type="ARBA" id="ARBA00004496"/>
    </source>
</evidence>
<evidence type="ECO:0000259" key="9">
    <source>
        <dbReference type="Pfam" id="PF01316"/>
    </source>
</evidence>
<dbReference type="GO" id="GO:0005737">
    <property type="term" value="C:cytoplasm"/>
    <property type="evidence" value="ECO:0007669"/>
    <property type="project" value="UniProtKB-SubCell"/>
</dbReference>
<dbReference type="Pfam" id="PF01316">
    <property type="entry name" value="Arg_repressor"/>
    <property type="match status" value="1"/>
</dbReference>
<dbReference type="Pfam" id="PF02863">
    <property type="entry name" value="Arg_repressor_C"/>
    <property type="match status" value="1"/>
</dbReference>
<dbReference type="InterPro" id="IPR020900">
    <property type="entry name" value="Arg_repress_DNA-bd"/>
</dbReference>
<feature type="domain" description="Arginine repressor C-terminal" evidence="10">
    <location>
        <begin position="79"/>
        <end position="146"/>
    </location>
</feature>
<keyword evidence="6 7" id="KW-0804">Transcription</keyword>
<dbReference type="GO" id="GO:0003677">
    <property type="term" value="F:DNA binding"/>
    <property type="evidence" value="ECO:0007669"/>
    <property type="project" value="UniProtKB-KW"/>
</dbReference>
<dbReference type="InterPro" id="IPR001669">
    <property type="entry name" value="Arg_repress"/>
</dbReference>